<dbReference type="PIRSF" id="PIRSF002703">
    <property type="entry name" value="Thaumatin"/>
    <property type="match status" value="1"/>
</dbReference>
<feature type="disulfide bond" evidence="1">
    <location>
        <begin position="126"/>
        <end position="213"/>
    </location>
</feature>
<dbReference type="EMBL" id="QDEB01017183">
    <property type="protein sequence ID" value="RZC41431.1"/>
    <property type="molecule type" value="Genomic_DNA"/>
</dbReference>
<feature type="disulfide bond" evidence="1">
    <location>
        <begin position="131"/>
        <end position="196"/>
    </location>
</feature>
<dbReference type="OrthoDB" id="430315at2759"/>
<accession>A0A482W8C3</accession>
<feature type="disulfide bond" evidence="1">
    <location>
        <begin position="169"/>
        <end position="179"/>
    </location>
</feature>
<dbReference type="SUPFAM" id="SSF49870">
    <property type="entry name" value="Osmotin, thaumatin-like protein"/>
    <property type="match status" value="1"/>
</dbReference>
<comment type="caution">
    <text evidence="3">The sequence shown here is derived from an EMBL/GenBank/DDBJ whole genome shotgun (WGS) entry which is preliminary data.</text>
</comment>
<keyword evidence="1" id="KW-1015">Disulfide bond</keyword>
<protein>
    <submittedName>
        <fullName evidence="3">Pathogenesis-related protein 5</fullName>
    </submittedName>
</protein>
<name>A0A482W8C3_ASBVE</name>
<reference evidence="3 4" key="1">
    <citation type="submission" date="2017-03" db="EMBL/GenBank/DDBJ databases">
        <title>Genome of the blue death feigning beetle - Asbolus verrucosus.</title>
        <authorList>
            <person name="Rider S.D."/>
        </authorList>
    </citation>
    <scope>NUCLEOTIDE SEQUENCE [LARGE SCALE GENOMIC DNA]</scope>
    <source>
        <strain evidence="3">Butters</strain>
        <tissue evidence="3">Head and leg muscle</tissue>
    </source>
</reference>
<feature type="chain" id="PRO_5019768822" evidence="2">
    <location>
        <begin position="18"/>
        <end position="223"/>
    </location>
</feature>
<evidence type="ECO:0000313" key="3">
    <source>
        <dbReference type="EMBL" id="RZC41431.1"/>
    </source>
</evidence>
<evidence type="ECO:0000313" key="4">
    <source>
        <dbReference type="Proteomes" id="UP000292052"/>
    </source>
</evidence>
<dbReference type="InterPro" id="IPR037176">
    <property type="entry name" value="Osmotin/thaumatin-like_sf"/>
</dbReference>
<sequence length="223" mass="24668">MFVNFALLLTLLSTASAVEFQIINNSPATPVFVQLLGTQYPDPFVLQGGQQTTLTYDEPWSGRIWGRVDCYSVEECGAAGPIPASLAEITVGDGMAFYDLSLVDGFNINLSMEPVDGHGDGGPYSCQKSECAYPILDDCPEELKLYNAEHELVSCQAACNVFQTDLYCCRGEHSTPDTCKSSDWPVNYSSFFKERCPDAYCYAYDDQQSTFTCDSNRYVVTFL</sequence>
<feature type="disulfide bond" evidence="1">
    <location>
        <begin position="159"/>
        <end position="168"/>
    </location>
</feature>
<dbReference type="PANTHER" id="PTHR31048">
    <property type="entry name" value="OS03G0233200 PROTEIN"/>
    <property type="match status" value="1"/>
</dbReference>
<dbReference type="PROSITE" id="PS51367">
    <property type="entry name" value="THAUMATIN_2"/>
    <property type="match status" value="1"/>
</dbReference>
<dbReference type="InterPro" id="IPR001938">
    <property type="entry name" value="Thaumatin"/>
</dbReference>
<organism evidence="3 4">
    <name type="scientific">Asbolus verrucosus</name>
    <name type="common">Desert ironclad beetle</name>
    <dbReference type="NCBI Taxonomy" id="1661398"/>
    <lineage>
        <taxon>Eukaryota</taxon>
        <taxon>Metazoa</taxon>
        <taxon>Ecdysozoa</taxon>
        <taxon>Arthropoda</taxon>
        <taxon>Hexapoda</taxon>
        <taxon>Insecta</taxon>
        <taxon>Pterygota</taxon>
        <taxon>Neoptera</taxon>
        <taxon>Endopterygota</taxon>
        <taxon>Coleoptera</taxon>
        <taxon>Polyphaga</taxon>
        <taxon>Cucujiformia</taxon>
        <taxon>Tenebrionidae</taxon>
        <taxon>Pimeliinae</taxon>
        <taxon>Asbolus</taxon>
    </lineage>
</organism>
<dbReference type="STRING" id="1661398.A0A482W8C3"/>
<proteinExistence type="predicted"/>
<keyword evidence="2" id="KW-0732">Signal</keyword>
<dbReference type="Proteomes" id="UP000292052">
    <property type="component" value="Unassembled WGS sequence"/>
</dbReference>
<dbReference type="AlphaFoldDB" id="A0A482W8C3"/>
<evidence type="ECO:0000256" key="2">
    <source>
        <dbReference type="SAM" id="SignalP"/>
    </source>
</evidence>
<dbReference type="SMART" id="SM00205">
    <property type="entry name" value="THN"/>
    <property type="match status" value="1"/>
</dbReference>
<keyword evidence="4" id="KW-1185">Reference proteome</keyword>
<feature type="disulfide bond" evidence="1">
    <location>
        <begin position="139"/>
        <end position="155"/>
    </location>
</feature>
<dbReference type="Gene3D" id="2.60.110.10">
    <property type="entry name" value="Thaumatin"/>
    <property type="match status" value="1"/>
</dbReference>
<dbReference type="FunFam" id="2.60.110.10:FF:000004">
    <property type="entry name" value="THAUMATIN-LIKE PROTEIN 1"/>
    <property type="match status" value="1"/>
</dbReference>
<dbReference type="Pfam" id="PF00314">
    <property type="entry name" value="Thaumatin"/>
    <property type="match status" value="1"/>
</dbReference>
<gene>
    <name evidence="3" type="ORF">BDFB_013379</name>
</gene>
<feature type="signal peptide" evidence="2">
    <location>
        <begin position="1"/>
        <end position="17"/>
    </location>
</feature>
<evidence type="ECO:0000256" key="1">
    <source>
        <dbReference type="PIRSR" id="PIRSR002703-1"/>
    </source>
</evidence>